<evidence type="ECO:0000313" key="2">
    <source>
        <dbReference type="EMBL" id="AKH48380.1"/>
    </source>
</evidence>
<accession>A0A0F7L8U5</accession>
<feature type="region of interest" description="Disordered" evidence="1">
    <location>
        <begin position="1"/>
        <end position="70"/>
    </location>
</feature>
<feature type="compositionally biased region" description="Basic and acidic residues" evidence="1">
    <location>
        <begin position="27"/>
        <end position="37"/>
    </location>
</feature>
<sequence length="70" mass="8241">MVRFGRVQEPGSVRTGRRRGMRRARSGFRERASERLSDATNRTRISRRATSPTPRSDRSSRWRGRSRIPR</sequence>
<organism evidence="2">
    <name type="scientific">uncultured marine virus</name>
    <dbReference type="NCBI Taxonomy" id="186617"/>
    <lineage>
        <taxon>Viruses</taxon>
        <taxon>environmental samples</taxon>
    </lineage>
</organism>
<evidence type="ECO:0000256" key="1">
    <source>
        <dbReference type="SAM" id="MobiDB-lite"/>
    </source>
</evidence>
<feature type="compositionally biased region" description="Basic residues" evidence="1">
    <location>
        <begin position="61"/>
        <end position="70"/>
    </location>
</feature>
<reference evidence="2" key="2">
    <citation type="submission" date="2015-03" db="EMBL/GenBank/DDBJ databases">
        <authorList>
            <person name="Chow C.-E.T."/>
            <person name="Winget D.M."/>
            <person name="White R.A.III."/>
            <person name="Hallam S.J."/>
            <person name="Suttle C.A."/>
        </authorList>
    </citation>
    <scope>NUCLEOTIDE SEQUENCE</scope>
    <source>
        <strain evidence="2">Oxic1_8</strain>
    </source>
</reference>
<reference evidence="2" key="1">
    <citation type="journal article" date="2015" name="Front. Microbiol.">
        <title>Combining genomic sequencing methods to explore viral diversity and reveal potential virus-host interactions.</title>
        <authorList>
            <person name="Chow C.E."/>
            <person name="Winget D.M."/>
            <person name="White R.A.III."/>
            <person name="Hallam S.J."/>
            <person name="Suttle C.A."/>
        </authorList>
    </citation>
    <scope>NUCLEOTIDE SEQUENCE</scope>
    <source>
        <strain evidence="2">Oxic1_8</strain>
    </source>
</reference>
<feature type="compositionally biased region" description="Basic residues" evidence="1">
    <location>
        <begin position="15"/>
        <end position="26"/>
    </location>
</feature>
<name>A0A0F7L8U5_9VIRU</name>
<protein>
    <submittedName>
        <fullName evidence="2">Uncharacterized protein</fullName>
    </submittedName>
</protein>
<dbReference type="EMBL" id="KR029603">
    <property type="protein sequence ID" value="AKH48380.1"/>
    <property type="molecule type" value="Genomic_DNA"/>
</dbReference>
<proteinExistence type="predicted"/>